<evidence type="ECO:0000313" key="4">
    <source>
        <dbReference type="Proteomes" id="UP000011087"/>
    </source>
</evidence>
<name>L1JU20_GUITC</name>
<dbReference type="AlphaFoldDB" id="L1JU20"/>
<evidence type="ECO:0000313" key="3">
    <source>
        <dbReference type="EnsemblProtists" id="EKX51588"/>
    </source>
</evidence>
<evidence type="ECO:0000256" key="1">
    <source>
        <dbReference type="SAM" id="MobiDB-lite"/>
    </source>
</evidence>
<organism evidence="2">
    <name type="scientific">Guillardia theta (strain CCMP2712)</name>
    <name type="common">Cryptophyte</name>
    <dbReference type="NCBI Taxonomy" id="905079"/>
    <lineage>
        <taxon>Eukaryota</taxon>
        <taxon>Cryptophyceae</taxon>
        <taxon>Pyrenomonadales</taxon>
        <taxon>Geminigeraceae</taxon>
        <taxon>Guillardia</taxon>
    </lineage>
</organism>
<keyword evidence="4" id="KW-1185">Reference proteome</keyword>
<dbReference type="KEGG" id="gtt:GUITHDRAFT_134492"/>
<evidence type="ECO:0000313" key="2">
    <source>
        <dbReference type="EMBL" id="EKX51588.1"/>
    </source>
</evidence>
<sequence length="488" mass="52875">MQSFTAASLPTSGPLVFSMLPPDAMLGAPSLPISSSVTIPNLQTTSTSISIPISGPSTVSVPIPQAAGSISVPNQVGIALTPVSLQYPASLMMPGPAVVQPVPEQIEPLCPQEIPVDHIGFKFVLTKDSEFPKTVSNENGLEIKLDDFQINNNLRTGEFSAAIGSAIAMMCETTVEKLNLHYLAPAPEVLDPKKDSQSILNIVQKAYPSIPSEIVNDEYTPVNYYILCNILNTEKVISVEVIAKLNDKTHIAFKNIKDEKLFRQIQEIKGLETLIKIYPADCNHFLCLESKVKMQLASNASNVTAYLRSKLEDCQVKYAKCEAAYVDTRNKYLKEEQAWTSNTKEEGNAGDGKQEESSELMIPSLLAKYETAFKTEEANLRNVMSALIMSQGLHESLSVKADKARAVSGLNCPNFLVKIFSCGNGCGFTGALEDVDIHEGTCPLKFTCTVCGTRGSSQSVRTCEQTHAMQGMTLQWQPAQVQASGGGV</sequence>
<dbReference type="EMBL" id="JH992975">
    <property type="protein sequence ID" value="EKX51588.1"/>
    <property type="molecule type" value="Genomic_DNA"/>
</dbReference>
<proteinExistence type="predicted"/>
<protein>
    <submittedName>
        <fullName evidence="2 3">Uncharacterized protein</fullName>
    </submittedName>
</protein>
<accession>L1JU20</accession>
<dbReference type="PaxDb" id="55529-EKX51588"/>
<reference evidence="2 4" key="1">
    <citation type="journal article" date="2012" name="Nature">
        <title>Algal genomes reveal evolutionary mosaicism and the fate of nucleomorphs.</title>
        <authorList>
            <consortium name="DOE Joint Genome Institute"/>
            <person name="Curtis B.A."/>
            <person name="Tanifuji G."/>
            <person name="Burki F."/>
            <person name="Gruber A."/>
            <person name="Irimia M."/>
            <person name="Maruyama S."/>
            <person name="Arias M.C."/>
            <person name="Ball S.G."/>
            <person name="Gile G.H."/>
            <person name="Hirakawa Y."/>
            <person name="Hopkins J.F."/>
            <person name="Kuo A."/>
            <person name="Rensing S.A."/>
            <person name="Schmutz J."/>
            <person name="Symeonidi A."/>
            <person name="Elias M."/>
            <person name="Eveleigh R.J."/>
            <person name="Herman E.K."/>
            <person name="Klute M.J."/>
            <person name="Nakayama T."/>
            <person name="Obornik M."/>
            <person name="Reyes-Prieto A."/>
            <person name="Armbrust E.V."/>
            <person name="Aves S.J."/>
            <person name="Beiko R.G."/>
            <person name="Coutinho P."/>
            <person name="Dacks J.B."/>
            <person name="Durnford D.G."/>
            <person name="Fast N.M."/>
            <person name="Green B.R."/>
            <person name="Grisdale C.J."/>
            <person name="Hempel F."/>
            <person name="Henrissat B."/>
            <person name="Hoppner M.P."/>
            <person name="Ishida K."/>
            <person name="Kim E."/>
            <person name="Koreny L."/>
            <person name="Kroth P.G."/>
            <person name="Liu Y."/>
            <person name="Malik S.B."/>
            <person name="Maier U.G."/>
            <person name="McRose D."/>
            <person name="Mock T."/>
            <person name="Neilson J.A."/>
            <person name="Onodera N.T."/>
            <person name="Poole A.M."/>
            <person name="Pritham E.J."/>
            <person name="Richards T.A."/>
            <person name="Rocap G."/>
            <person name="Roy S.W."/>
            <person name="Sarai C."/>
            <person name="Schaack S."/>
            <person name="Shirato S."/>
            <person name="Slamovits C.H."/>
            <person name="Spencer D.F."/>
            <person name="Suzuki S."/>
            <person name="Worden A.Z."/>
            <person name="Zauner S."/>
            <person name="Barry K."/>
            <person name="Bell C."/>
            <person name="Bharti A.K."/>
            <person name="Crow J.A."/>
            <person name="Grimwood J."/>
            <person name="Kramer R."/>
            <person name="Lindquist E."/>
            <person name="Lucas S."/>
            <person name="Salamov A."/>
            <person name="McFadden G.I."/>
            <person name="Lane C.E."/>
            <person name="Keeling P.J."/>
            <person name="Gray M.W."/>
            <person name="Grigoriev I.V."/>
            <person name="Archibald J.M."/>
        </authorList>
    </citation>
    <scope>NUCLEOTIDE SEQUENCE</scope>
    <source>
        <strain evidence="2 4">CCMP2712</strain>
    </source>
</reference>
<dbReference type="EnsemblProtists" id="EKX51588">
    <property type="protein sequence ID" value="EKX51588"/>
    <property type="gene ID" value="GUITHDRAFT_134492"/>
</dbReference>
<dbReference type="Proteomes" id="UP000011087">
    <property type="component" value="Unassembled WGS sequence"/>
</dbReference>
<gene>
    <name evidence="2" type="ORF">GUITHDRAFT_134492</name>
</gene>
<feature type="region of interest" description="Disordered" evidence="1">
    <location>
        <begin position="337"/>
        <end position="357"/>
    </location>
</feature>
<dbReference type="HOGENOM" id="CLU_559542_0_0_1"/>
<reference evidence="4" key="2">
    <citation type="submission" date="2012-11" db="EMBL/GenBank/DDBJ databases">
        <authorList>
            <person name="Kuo A."/>
            <person name="Curtis B.A."/>
            <person name="Tanifuji G."/>
            <person name="Burki F."/>
            <person name="Gruber A."/>
            <person name="Irimia M."/>
            <person name="Maruyama S."/>
            <person name="Arias M.C."/>
            <person name="Ball S.G."/>
            <person name="Gile G.H."/>
            <person name="Hirakawa Y."/>
            <person name="Hopkins J.F."/>
            <person name="Rensing S.A."/>
            <person name="Schmutz J."/>
            <person name="Symeonidi A."/>
            <person name="Elias M."/>
            <person name="Eveleigh R.J."/>
            <person name="Herman E.K."/>
            <person name="Klute M.J."/>
            <person name="Nakayama T."/>
            <person name="Obornik M."/>
            <person name="Reyes-Prieto A."/>
            <person name="Armbrust E.V."/>
            <person name="Aves S.J."/>
            <person name="Beiko R.G."/>
            <person name="Coutinho P."/>
            <person name="Dacks J.B."/>
            <person name="Durnford D.G."/>
            <person name="Fast N.M."/>
            <person name="Green B.R."/>
            <person name="Grisdale C."/>
            <person name="Hempe F."/>
            <person name="Henrissat B."/>
            <person name="Hoppner M.P."/>
            <person name="Ishida K.-I."/>
            <person name="Kim E."/>
            <person name="Koreny L."/>
            <person name="Kroth P.G."/>
            <person name="Liu Y."/>
            <person name="Malik S.-B."/>
            <person name="Maier U.G."/>
            <person name="McRose D."/>
            <person name="Mock T."/>
            <person name="Neilson J.A."/>
            <person name="Onodera N.T."/>
            <person name="Poole A.M."/>
            <person name="Pritham E.J."/>
            <person name="Richards T.A."/>
            <person name="Rocap G."/>
            <person name="Roy S.W."/>
            <person name="Sarai C."/>
            <person name="Schaack S."/>
            <person name="Shirato S."/>
            <person name="Slamovits C.H."/>
            <person name="Spencer D.F."/>
            <person name="Suzuki S."/>
            <person name="Worden A.Z."/>
            <person name="Zauner S."/>
            <person name="Barry K."/>
            <person name="Bell C."/>
            <person name="Bharti A.K."/>
            <person name="Crow J.A."/>
            <person name="Grimwood J."/>
            <person name="Kramer R."/>
            <person name="Lindquist E."/>
            <person name="Lucas S."/>
            <person name="Salamov A."/>
            <person name="McFadden G.I."/>
            <person name="Lane C.E."/>
            <person name="Keeling P.J."/>
            <person name="Gray M.W."/>
            <person name="Grigoriev I.V."/>
            <person name="Archibald J.M."/>
        </authorList>
    </citation>
    <scope>NUCLEOTIDE SEQUENCE</scope>
    <source>
        <strain evidence="4">CCMP2712</strain>
    </source>
</reference>
<reference evidence="3" key="3">
    <citation type="submission" date="2016-03" db="UniProtKB">
        <authorList>
            <consortium name="EnsemblProtists"/>
        </authorList>
    </citation>
    <scope>IDENTIFICATION</scope>
</reference>
<feature type="compositionally biased region" description="Basic and acidic residues" evidence="1">
    <location>
        <begin position="337"/>
        <end position="356"/>
    </location>
</feature>
<dbReference type="RefSeq" id="XP_005838568.1">
    <property type="nucleotide sequence ID" value="XM_005838511.1"/>
</dbReference>
<dbReference type="GeneID" id="17308272"/>